<dbReference type="Pfam" id="PF24566">
    <property type="entry name" value="HEAT_Ints3_C"/>
    <property type="match status" value="1"/>
</dbReference>
<organism evidence="9 10">
    <name type="scientific">Ambispora gerdemannii</name>
    <dbReference type="NCBI Taxonomy" id="144530"/>
    <lineage>
        <taxon>Eukaryota</taxon>
        <taxon>Fungi</taxon>
        <taxon>Fungi incertae sedis</taxon>
        <taxon>Mucoromycota</taxon>
        <taxon>Glomeromycotina</taxon>
        <taxon>Glomeromycetes</taxon>
        <taxon>Archaeosporales</taxon>
        <taxon>Ambisporaceae</taxon>
        <taxon>Ambispora</taxon>
    </lineage>
</organism>
<dbReference type="PANTHER" id="PTHR13587">
    <property type="entry name" value="INTEGRATOR COMPLEX SUBUNIT 3"/>
    <property type="match status" value="1"/>
</dbReference>
<reference evidence="9" key="1">
    <citation type="submission" date="2021-06" db="EMBL/GenBank/DDBJ databases">
        <authorList>
            <person name="Kallberg Y."/>
            <person name="Tangrot J."/>
            <person name="Rosling A."/>
        </authorList>
    </citation>
    <scope>NUCLEOTIDE SEQUENCE</scope>
    <source>
        <strain evidence="9">MT106</strain>
    </source>
</reference>
<evidence type="ECO:0000256" key="4">
    <source>
        <dbReference type="ARBA" id="ARBA00022490"/>
    </source>
</evidence>
<feature type="compositionally biased region" description="Polar residues" evidence="6">
    <location>
        <begin position="1256"/>
        <end position="1267"/>
    </location>
</feature>
<keyword evidence="4" id="KW-0963">Cytoplasm</keyword>
<keyword evidence="10" id="KW-1185">Reference proteome</keyword>
<feature type="compositionally biased region" description="Polar residues" evidence="6">
    <location>
        <begin position="1128"/>
        <end position="1155"/>
    </location>
</feature>
<evidence type="ECO:0000313" key="10">
    <source>
        <dbReference type="Proteomes" id="UP000789831"/>
    </source>
</evidence>
<protein>
    <submittedName>
        <fullName evidence="9">4107_t:CDS:1</fullName>
    </submittedName>
</protein>
<dbReference type="OrthoDB" id="2021145at2759"/>
<accession>A0A9N8VKU1</accession>
<evidence type="ECO:0000256" key="2">
    <source>
        <dbReference type="ARBA" id="ARBA00004496"/>
    </source>
</evidence>
<proteinExistence type="inferred from homology"/>
<feature type="region of interest" description="Disordered" evidence="6">
    <location>
        <begin position="1118"/>
        <end position="1305"/>
    </location>
</feature>
<dbReference type="PANTHER" id="PTHR13587:SF7">
    <property type="entry name" value="INTEGRATOR COMPLEX SUBUNIT 3"/>
    <property type="match status" value="1"/>
</dbReference>
<gene>
    <name evidence="9" type="ORF">AGERDE_LOCUS1888</name>
</gene>
<name>A0A9N8VKU1_9GLOM</name>
<comment type="similarity">
    <text evidence="3">Belongs to the Integrator subunit 3 family.</text>
</comment>
<dbReference type="GO" id="GO:0005634">
    <property type="term" value="C:nucleus"/>
    <property type="evidence" value="ECO:0007669"/>
    <property type="project" value="UniProtKB-SubCell"/>
</dbReference>
<comment type="caution">
    <text evidence="9">The sequence shown here is derived from an EMBL/GenBank/DDBJ whole genome shotgun (WGS) entry which is preliminary data.</text>
</comment>
<evidence type="ECO:0000256" key="3">
    <source>
        <dbReference type="ARBA" id="ARBA00006130"/>
    </source>
</evidence>
<dbReference type="Proteomes" id="UP000789831">
    <property type="component" value="Unassembled WGS sequence"/>
</dbReference>
<feature type="domain" description="Ints3-like C-terminal" evidence="8">
    <location>
        <begin position="812"/>
        <end position="1079"/>
    </location>
</feature>
<evidence type="ECO:0000256" key="6">
    <source>
        <dbReference type="SAM" id="MobiDB-lite"/>
    </source>
</evidence>
<dbReference type="InterPro" id="IPR045334">
    <property type="entry name" value="INTS3"/>
</dbReference>
<dbReference type="EMBL" id="CAJVPL010000142">
    <property type="protein sequence ID" value="CAG8453913.1"/>
    <property type="molecule type" value="Genomic_DNA"/>
</dbReference>
<comment type="subcellular location">
    <subcellularLocation>
        <location evidence="2">Cytoplasm</location>
    </subcellularLocation>
    <subcellularLocation>
        <location evidence="1">Nucleus</location>
    </subcellularLocation>
</comment>
<keyword evidence="5" id="KW-0539">Nucleus</keyword>
<dbReference type="InterPro" id="IPR056518">
    <property type="entry name" value="HEAT_Ints3_C"/>
</dbReference>
<feature type="compositionally biased region" description="Low complexity" evidence="6">
    <location>
        <begin position="1274"/>
        <end position="1290"/>
    </location>
</feature>
<dbReference type="InterPro" id="IPR019333">
    <property type="entry name" value="INTS3_N"/>
</dbReference>
<evidence type="ECO:0000256" key="1">
    <source>
        <dbReference type="ARBA" id="ARBA00004123"/>
    </source>
</evidence>
<sequence>MTASMLLTEPVEELTSWEENMRIGYHNNYQHLLGKNELQINSALNENTREHNMMMHGILYVIFTEGDVSQLDKHLNRLILCGTLQIPLETLIEMSSQGRKFKMYTLRTIHRILWLIRRLISMGVKGTDNNNMELVCENMLRQIRGSDNSESNLFICDQFVEIFSRDYSMGFLSNHPRLVALVIFTFLRKLRDHFGNDYQILANKEVELCEKLLKTQPICKYIGRDLIRLLMDVARHPRIRVILSELVHAPTKFPGYESLTGLLCTPTPSFLIRSRITFFMEDHLKEIFHTENQKHARKFKWFLNEFFNGSPGYLVVDVIRFICACIHPTNEMLRSNLVKRWTIITELIKLVQNDCAIASQARLALFYDWLCWTKQDNIMNIEPGILVILENITVQSMVTNSLIEYLHFQVNHFCNIQGYRTRRHVEDAMDTVFNLGVIVPEALNLAISSGCLDSFAKSYIIGLWGNHISQALRDVNRNQAIIQQQQQRRPSLSIQTSTPQVPTLQTRRSSISIQTNSPGSAIVPKRPNITTNSTISVSTITNTPVTAEPLSIAAASPLNSAQIPPFSSNQLADIKEESMKMEVATKEVAMQYAQRISANQNLGKIKEEPMNMEVSTKEVVMRDTHRIGANQNLDTLNRLVESNGHDNIMQETENILVTSQKQDKAILSNFASQSTIGPTSAFNSPLPMPTRLSSLSAYTESSSPQASKGMNRFWLYGKKLDTFDQTEDPAEAEKLIIAIFEDMQRQSIDAFGSVGDRIAPNVRKFLDTSNLFDVILKSYWEAQESEKDGNTMKISELIIKVGEIDSAQDIVRTGLLLSGLSRIKQNSPSFAQKLLSVYKNFLEKQMQFYKTNDDDKLQETKRRILRDLTILQKNHVDIFLSIWLLILKELREYLVGDVDFIYLTISRMSPALALSIQTNLRLNKIQIFGECDFDELLGYVFSWSEYDQGVFFELLNAEVGGKFEKIAQIVENSTFLRGMDVTDFPQAINGILNLLGSVRPSEQFFPLFFSLLENQEHNSNVNFVAIIFEQWRRIFSNEFMELLREVIEKLFDRVTESQEKQKKGQLPNENTVTEAEGLLLVMKAWWAKEHADVETIRFIRNKRILSNLVALASKMPSQENYPPEWWNGNYSDEQPNVLSERSNEPPNQTTITTKTRNLRGSKTAKKASSTNEHKKETEIQQPQRKRTTRSQSKREKAKTKAKAPTTRSKKTVETASSSSSISSSEEQEANKDDSEDEEEKRENETNGKSKKSSSSYNNRSKTQLQTRSGKRITRPSAASASTSITTTSRANGNRKKRIIEEIDED</sequence>
<evidence type="ECO:0000259" key="7">
    <source>
        <dbReference type="Pfam" id="PF10189"/>
    </source>
</evidence>
<evidence type="ECO:0000256" key="5">
    <source>
        <dbReference type="ARBA" id="ARBA00023242"/>
    </source>
</evidence>
<feature type="compositionally biased region" description="Basic residues" evidence="6">
    <location>
        <begin position="1156"/>
        <end position="1165"/>
    </location>
</feature>
<feature type="domain" description="Integrator complex subunit 3 N-terminal" evidence="7">
    <location>
        <begin position="50"/>
        <end position="453"/>
    </location>
</feature>
<dbReference type="GO" id="GO:0005737">
    <property type="term" value="C:cytoplasm"/>
    <property type="evidence" value="ECO:0007669"/>
    <property type="project" value="UniProtKB-SubCell"/>
</dbReference>
<evidence type="ECO:0000313" key="9">
    <source>
        <dbReference type="EMBL" id="CAG8453913.1"/>
    </source>
</evidence>
<evidence type="ECO:0000259" key="8">
    <source>
        <dbReference type="Pfam" id="PF24566"/>
    </source>
</evidence>
<dbReference type="Pfam" id="PF10189">
    <property type="entry name" value="Ints3_N"/>
    <property type="match status" value="1"/>
</dbReference>